<dbReference type="EMBL" id="KB908968">
    <property type="protein sequence ID" value="EOB13755.1"/>
    <property type="molecule type" value="Genomic_DNA"/>
</dbReference>
<protein>
    <submittedName>
        <fullName evidence="12">Transcription factor IIIB 90 kDa subunit</fullName>
    </submittedName>
</protein>
<feature type="compositionally biased region" description="Acidic residues" evidence="10">
    <location>
        <begin position="320"/>
        <end position="340"/>
    </location>
</feature>
<dbReference type="GO" id="GO:0000995">
    <property type="term" value="F:RNA polymerase III general transcription initiation factor activity"/>
    <property type="evidence" value="ECO:0007669"/>
    <property type="project" value="TreeGrafter"/>
</dbReference>
<dbReference type="AlphaFoldDB" id="R0MHX9"/>
<keyword evidence="3" id="KW-0479">Metal-binding</keyword>
<dbReference type="SUPFAM" id="SSF57783">
    <property type="entry name" value="Zinc beta-ribbon"/>
    <property type="match status" value="1"/>
</dbReference>
<feature type="region of interest" description="Disordered" evidence="10">
    <location>
        <begin position="278"/>
        <end position="340"/>
    </location>
</feature>
<dbReference type="GO" id="GO:0001006">
    <property type="term" value="F:RNA polymerase III type 3 promoter sequence-specific DNA binding"/>
    <property type="evidence" value="ECO:0007669"/>
    <property type="project" value="TreeGrafter"/>
</dbReference>
<feature type="compositionally biased region" description="Basic and acidic residues" evidence="10">
    <location>
        <begin position="293"/>
        <end position="319"/>
    </location>
</feature>
<comment type="similarity">
    <text evidence="2">Belongs to the TFIIB family.</text>
</comment>
<dbReference type="InterPro" id="IPR013150">
    <property type="entry name" value="TFIIB_cyclin"/>
</dbReference>
<keyword evidence="7" id="KW-0010">Activator</keyword>
<dbReference type="PRINTS" id="PR00685">
    <property type="entry name" value="TIFACTORIIB"/>
</dbReference>
<evidence type="ECO:0000256" key="6">
    <source>
        <dbReference type="ARBA" id="ARBA00023015"/>
    </source>
</evidence>
<dbReference type="OMA" id="DCALACN"/>
<evidence type="ECO:0000259" key="11">
    <source>
        <dbReference type="SMART" id="SM00385"/>
    </source>
</evidence>
<dbReference type="FunFam" id="1.10.472.10:FF:000002">
    <property type="entry name" value="Transcription factor IIIB 90 kDa subunit"/>
    <property type="match status" value="1"/>
</dbReference>
<dbReference type="InterPro" id="IPR000812">
    <property type="entry name" value="TFIIB"/>
</dbReference>
<dbReference type="SUPFAM" id="SSF47954">
    <property type="entry name" value="Cyclin-like"/>
    <property type="match status" value="2"/>
</dbReference>
<dbReference type="GO" id="GO:0008270">
    <property type="term" value="F:zinc ion binding"/>
    <property type="evidence" value="ECO:0007669"/>
    <property type="project" value="UniProtKB-KW"/>
</dbReference>
<dbReference type="GO" id="GO:0017025">
    <property type="term" value="F:TBP-class protein binding"/>
    <property type="evidence" value="ECO:0007669"/>
    <property type="project" value="InterPro"/>
</dbReference>
<dbReference type="Gene3D" id="1.20.5.650">
    <property type="entry name" value="Single helix bin"/>
    <property type="match status" value="1"/>
</dbReference>
<dbReference type="VEuPathDB" id="MicrosporidiaDB:NBO_60g0011"/>
<keyword evidence="5" id="KW-0862">Zinc</keyword>
<evidence type="ECO:0000256" key="5">
    <source>
        <dbReference type="ARBA" id="ARBA00022833"/>
    </source>
</evidence>
<dbReference type="STRING" id="578461.R0MHX9"/>
<organism evidence="12 13">
    <name type="scientific">Nosema bombycis (strain CQ1 / CVCC 102059)</name>
    <name type="common">Microsporidian parasite</name>
    <name type="synonym">Pebrine of silkworm</name>
    <dbReference type="NCBI Taxonomy" id="578461"/>
    <lineage>
        <taxon>Eukaryota</taxon>
        <taxon>Fungi</taxon>
        <taxon>Fungi incertae sedis</taxon>
        <taxon>Microsporidia</taxon>
        <taxon>Nosematidae</taxon>
        <taxon>Nosema</taxon>
    </lineage>
</organism>
<evidence type="ECO:0000313" key="13">
    <source>
        <dbReference type="Proteomes" id="UP000016927"/>
    </source>
</evidence>
<dbReference type="Gene3D" id="2.20.25.10">
    <property type="match status" value="1"/>
</dbReference>
<feature type="domain" description="Cyclin-like" evidence="11">
    <location>
        <begin position="76"/>
        <end position="157"/>
    </location>
</feature>
<keyword evidence="4" id="KW-0863">Zinc-finger</keyword>
<dbReference type="Pfam" id="PF07741">
    <property type="entry name" value="BRF1"/>
    <property type="match status" value="1"/>
</dbReference>
<comment type="subcellular location">
    <subcellularLocation>
        <location evidence="1">Nucleus</location>
    </subcellularLocation>
</comment>
<dbReference type="Pfam" id="PF00382">
    <property type="entry name" value="TFIIB"/>
    <property type="match status" value="2"/>
</dbReference>
<dbReference type="OrthoDB" id="511529at2759"/>
<dbReference type="GO" id="GO:0097550">
    <property type="term" value="C:transcription preinitiation complex"/>
    <property type="evidence" value="ECO:0007669"/>
    <property type="project" value="TreeGrafter"/>
</dbReference>
<dbReference type="Gene3D" id="1.10.472.10">
    <property type="entry name" value="Cyclin-like"/>
    <property type="match status" value="2"/>
</dbReference>
<dbReference type="HOGENOM" id="CLU_010293_3_0_1"/>
<name>R0MHX9_NOSB1</name>
<evidence type="ECO:0000256" key="3">
    <source>
        <dbReference type="ARBA" id="ARBA00022723"/>
    </source>
</evidence>
<keyword evidence="6" id="KW-0805">Transcription regulation</keyword>
<dbReference type="InterPro" id="IPR013763">
    <property type="entry name" value="Cyclin-like_dom"/>
</dbReference>
<dbReference type="PANTHER" id="PTHR11618:SF4">
    <property type="entry name" value="TRANSCRIPTION FACTOR IIIB 90 KDA SUBUNIT"/>
    <property type="match status" value="1"/>
</dbReference>
<evidence type="ECO:0000256" key="4">
    <source>
        <dbReference type="ARBA" id="ARBA00022771"/>
    </source>
</evidence>
<dbReference type="GO" id="GO:0000126">
    <property type="term" value="C:transcription factor TFIIIB complex"/>
    <property type="evidence" value="ECO:0007669"/>
    <property type="project" value="TreeGrafter"/>
</dbReference>
<evidence type="ECO:0000256" key="2">
    <source>
        <dbReference type="ARBA" id="ARBA00010857"/>
    </source>
</evidence>
<dbReference type="PANTHER" id="PTHR11618">
    <property type="entry name" value="TRANSCRIPTION INITIATION FACTOR IIB-RELATED"/>
    <property type="match status" value="1"/>
</dbReference>
<dbReference type="InterPro" id="IPR011665">
    <property type="entry name" value="BRF1_TBP-bd_dom"/>
</dbReference>
<dbReference type="InterPro" id="IPR036915">
    <property type="entry name" value="Cyclin-like_sf"/>
</dbReference>
<keyword evidence="8" id="KW-0804">Transcription</keyword>
<evidence type="ECO:0000313" key="12">
    <source>
        <dbReference type="EMBL" id="EOB13755.1"/>
    </source>
</evidence>
<proteinExistence type="inferred from homology"/>
<evidence type="ECO:0000256" key="8">
    <source>
        <dbReference type="ARBA" id="ARBA00023163"/>
    </source>
</evidence>
<dbReference type="Proteomes" id="UP000016927">
    <property type="component" value="Unassembled WGS sequence"/>
</dbReference>
<dbReference type="SMART" id="SM00385">
    <property type="entry name" value="CYCLIN"/>
    <property type="match status" value="2"/>
</dbReference>
<dbReference type="CDD" id="cd20554">
    <property type="entry name" value="CYCLIN_TFIIIB90_rpt2"/>
    <property type="match status" value="1"/>
</dbReference>
<gene>
    <name evidence="12" type="primary">TF3B</name>
    <name evidence="12" type="ORF">NBO_60g0011</name>
</gene>
<dbReference type="GO" id="GO:0070897">
    <property type="term" value="P:transcription preinitiation complex assembly"/>
    <property type="evidence" value="ECO:0007669"/>
    <property type="project" value="InterPro"/>
</dbReference>
<dbReference type="GO" id="GO:0005634">
    <property type="term" value="C:nucleus"/>
    <property type="evidence" value="ECO:0007669"/>
    <property type="project" value="UniProtKB-SubCell"/>
</dbReference>
<evidence type="ECO:0000256" key="1">
    <source>
        <dbReference type="ARBA" id="ARBA00004123"/>
    </source>
</evidence>
<sequence length="413" mass="47023">MSLLCNNCGSDQSQVDTVQGVSFCTSCGMVLEENIIVSSINFTDDGIKSSLTGKIIDLESTQVGTQYVDSSFYIKNTIRNICSNLGLPTYFIDLSYRLYRLLLPYNLSKGKSLLYTLSAVIYCNCRLEKTPHLLIDFSTSLNLDVFKIGRSFTRICEVLGLQIPQVDPSLYIQRFIVKLKLKNPKIGPMALRIVSRMDRDWISTGRRPNNLCGAAILIASRIYNEERSILEISKVVHVAESTIKIRLEEIKNTKTSELSIEDFNKKWIEKEEEPPIIKKRGRRKGGIDVGDMGSREGGKGDESKADVKENLREDNKGEESNEESNGENEDHDPLFDDSDLLTEDESKIRTAIWNEMYEDFLKEKALKMKVVIKPKRRRKNKQYNTVSDVLKSLNKRISSKINYKAIENIFEGI</sequence>
<accession>R0MHX9</accession>
<evidence type="ECO:0000256" key="10">
    <source>
        <dbReference type="SAM" id="MobiDB-lite"/>
    </source>
</evidence>
<evidence type="ECO:0000256" key="9">
    <source>
        <dbReference type="ARBA" id="ARBA00023242"/>
    </source>
</evidence>
<keyword evidence="13" id="KW-1185">Reference proteome</keyword>
<reference evidence="12 13" key="1">
    <citation type="journal article" date="2013" name="BMC Genomics">
        <title>Comparative genomics of parasitic silkworm microsporidia reveal an association between genome expansion and host adaptation.</title>
        <authorList>
            <person name="Pan G."/>
            <person name="Xu J."/>
            <person name="Li T."/>
            <person name="Xia Q."/>
            <person name="Liu S.L."/>
            <person name="Zhang G."/>
            <person name="Li S."/>
            <person name="Li C."/>
            <person name="Liu H."/>
            <person name="Yang L."/>
            <person name="Liu T."/>
            <person name="Zhang X."/>
            <person name="Wu Z."/>
            <person name="Fan W."/>
            <person name="Dang X."/>
            <person name="Xiang H."/>
            <person name="Tao M."/>
            <person name="Li Y."/>
            <person name="Hu J."/>
            <person name="Li Z."/>
            <person name="Lin L."/>
            <person name="Luo J."/>
            <person name="Geng L."/>
            <person name="Wang L."/>
            <person name="Long M."/>
            <person name="Wan Y."/>
            <person name="He N."/>
            <person name="Zhang Z."/>
            <person name="Lu C."/>
            <person name="Keeling P.J."/>
            <person name="Wang J."/>
            <person name="Xiang Z."/>
            <person name="Zhou Z."/>
        </authorList>
    </citation>
    <scope>NUCLEOTIDE SEQUENCE [LARGE SCALE GENOMIC DNA]</scope>
    <source>
        <strain evidence="13">CQ1 / CVCC 102059</strain>
    </source>
</reference>
<feature type="domain" description="Cyclin-like" evidence="11">
    <location>
        <begin position="170"/>
        <end position="252"/>
    </location>
</feature>
<evidence type="ECO:0000256" key="7">
    <source>
        <dbReference type="ARBA" id="ARBA00023159"/>
    </source>
</evidence>
<keyword evidence="9" id="KW-0539">Nucleus</keyword>